<evidence type="ECO:0000313" key="1">
    <source>
        <dbReference type="EMBL" id="CAD8053886.1"/>
    </source>
</evidence>
<accession>A0A8S1KLI6</accession>
<dbReference type="Proteomes" id="UP000688137">
    <property type="component" value="Unassembled WGS sequence"/>
</dbReference>
<evidence type="ECO:0000313" key="2">
    <source>
        <dbReference type="Proteomes" id="UP000688137"/>
    </source>
</evidence>
<proteinExistence type="predicted"/>
<dbReference type="OMA" id="NTKINQC"/>
<dbReference type="EMBL" id="CAJJDM010000019">
    <property type="protein sequence ID" value="CAD8053886.1"/>
    <property type="molecule type" value="Genomic_DNA"/>
</dbReference>
<dbReference type="AlphaFoldDB" id="A0A8S1KLI6"/>
<protein>
    <submittedName>
        <fullName evidence="1">Uncharacterized protein</fullName>
    </submittedName>
</protein>
<organism evidence="1 2">
    <name type="scientific">Paramecium primaurelia</name>
    <dbReference type="NCBI Taxonomy" id="5886"/>
    <lineage>
        <taxon>Eukaryota</taxon>
        <taxon>Sar</taxon>
        <taxon>Alveolata</taxon>
        <taxon>Ciliophora</taxon>
        <taxon>Intramacronucleata</taxon>
        <taxon>Oligohymenophorea</taxon>
        <taxon>Peniculida</taxon>
        <taxon>Parameciidae</taxon>
        <taxon>Paramecium</taxon>
    </lineage>
</organism>
<gene>
    <name evidence="1" type="ORF">PPRIM_AZ9-3.1.T0210168</name>
</gene>
<name>A0A8S1KLI6_PARPR</name>
<sequence length="159" mass="18608">MATWRALVSPNKNISLSVSNKESFDNRIVTQIKARHAKTITQSTNLSQYKPTIKREYSESIDCDQAFIQSSSKDFLVNFNVNKDQTQLNEIKHFLIQNSINLKQLHKSIDKFDYNQRQIQALQKQILHQRSKYNLSINTKINQCQKKLQDIQLLLLSKK</sequence>
<comment type="caution">
    <text evidence="1">The sequence shown here is derived from an EMBL/GenBank/DDBJ whole genome shotgun (WGS) entry which is preliminary data.</text>
</comment>
<reference evidence="1" key="1">
    <citation type="submission" date="2021-01" db="EMBL/GenBank/DDBJ databases">
        <authorList>
            <consortium name="Genoscope - CEA"/>
            <person name="William W."/>
        </authorList>
    </citation>
    <scope>NUCLEOTIDE SEQUENCE</scope>
</reference>
<keyword evidence="2" id="KW-1185">Reference proteome</keyword>